<sequence>MEGNLREFNEYQDISERTANPHEGEILNYALGVAGEAGEVADLIKKGVFHGHGVDDLELKSELGDLLWYISQLARCYEISLNDIATSNIGKLKQRYPEGFSSEKSINRDR</sequence>
<keyword evidence="4" id="KW-1185">Reference proteome</keyword>
<dbReference type="InterPro" id="IPR011379">
    <property type="entry name" value="MazG-related_GP37"/>
</dbReference>
<dbReference type="Proteomes" id="UP000195141">
    <property type="component" value="Chromosome"/>
</dbReference>
<dbReference type="AlphaFoldDB" id="A0A242K3P5"/>
<reference evidence="2" key="1">
    <citation type="submission" date="2017-05" db="EMBL/GenBank/DDBJ databases">
        <title>The Genome Sequence of Enterococcus sp. 9E7_DIV0242.</title>
        <authorList>
            <consortium name="The Broad Institute Genomics Platform"/>
            <consortium name="The Broad Institute Genomic Center for Infectious Diseases"/>
            <person name="Earl A."/>
            <person name="Manson A."/>
            <person name="Schwartman J."/>
            <person name="Gilmore M."/>
            <person name="Abouelleil A."/>
            <person name="Cao P."/>
            <person name="Chapman S."/>
            <person name="Cusick C."/>
            <person name="Shea T."/>
            <person name="Young S."/>
            <person name="Neafsey D."/>
            <person name="Nusbaum C."/>
            <person name="Birren B."/>
        </authorList>
    </citation>
    <scope>NUCLEOTIDE SEQUENCE [LARGE SCALE GENOMIC DNA]</scope>
    <source>
        <strain evidence="2">9E7_DIV0242</strain>
    </source>
</reference>
<evidence type="ECO:0000313" key="4">
    <source>
        <dbReference type="Proteomes" id="UP000195141"/>
    </source>
</evidence>
<dbReference type="Gene3D" id="1.10.287.1080">
    <property type="entry name" value="MazG-like"/>
    <property type="match status" value="1"/>
</dbReference>
<feature type="domain" description="NTP pyrophosphohydrolase MazG-like" evidence="1">
    <location>
        <begin position="29"/>
        <end position="100"/>
    </location>
</feature>
<gene>
    <name evidence="3" type="ORF">A5888_001917</name>
    <name evidence="2" type="ORF">A5888_002898</name>
</gene>
<evidence type="ECO:0000313" key="2">
    <source>
        <dbReference type="EMBL" id="OTP13420.1"/>
    </source>
</evidence>
<dbReference type="RefSeq" id="WP_086349921.1">
    <property type="nucleotide sequence ID" value="NZ_CP147247.1"/>
</dbReference>
<dbReference type="InterPro" id="IPR004518">
    <property type="entry name" value="MazG-like_dom"/>
</dbReference>
<name>A0A242K3P5_9ENTE</name>
<organism evidence="2">
    <name type="scientific">Candidatus Enterococcus clewellii</name>
    <dbReference type="NCBI Taxonomy" id="1834193"/>
    <lineage>
        <taxon>Bacteria</taxon>
        <taxon>Bacillati</taxon>
        <taxon>Bacillota</taxon>
        <taxon>Bacilli</taxon>
        <taxon>Lactobacillales</taxon>
        <taxon>Enterococcaceae</taxon>
        <taxon>Enterococcus</taxon>
    </lineage>
</organism>
<dbReference type="PIRSF" id="PIRSF006639">
    <property type="entry name" value="UCP006639_pph"/>
    <property type="match status" value="1"/>
</dbReference>
<dbReference type="EMBL" id="NGMM01000005">
    <property type="protein sequence ID" value="OTP13420.1"/>
    <property type="molecule type" value="Genomic_DNA"/>
</dbReference>
<accession>A0A242K3P5</accession>
<protein>
    <recommendedName>
        <fullName evidence="1">NTP pyrophosphohydrolase MazG-like domain-containing protein</fullName>
    </recommendedName>
</protein>
<dbReference type="Pfam" id="PF03819">
    <property type="entry name" value="MazG"/>
    <property type="match status" value="1"/>
</dbReference>
<dbReference type="OrthoDB" id="350573at2"/>
<proteinExistence type="predicted"/>
<evidence type="ECO:0000313" key="3">
    <source>
        <dbReference type="EMBL" id="WYJ90189.1"/>
    </source>
</evidence>
<evidence type="ECO:0000259" key="1">
    <source>
        <dbReference type="Pfam" id="PF03819"/>
    </source>
</evidence>
<reference evidence="3" key="2">
    <citation type="submission" date="2017-05" db="EMBL/GenBank/DDBJ databases">
        <authorList>
            <consortium name="The Broad Institute Genomics Platform"/>
            <consortium name="The Broad Institute Genomic Center for Infectious Diseases"/>
            <person name="Earl A."/>
            <person name="Manson A."/>
            <person name="Schwartman J."/>
            <person name="Gilmore M."/>
            <person name="Abouelleil A."/>
            <person name="Cao P."/>
            <person name="Chapman S."/>
            <person name="Cusick C."/>
            <person name="Shea T."/>
            <person name="Young S."/>
            <person name="Neafsey D."/>
            <person name="Nusbaum C."/>
            <person name="Birren B."/>
        </authorList>
    </citation>
    <scope>NUCLEOTIDE SEQUENCE</scope>
    <source>
        <strain evidence="3">9E7_DIV0242</strain>
    </source>
</reference>
<dbReference type="CDD" id="cd11541">
    <property type="entry name" value="NTP-PPase_u4"/>
    <property type="match status" value="1"/>
</dbReference>
<dbReference type="EMBL" id="CP147247">
    <property type="protein sequence ID" value="WYJ90189.1"/>
    <property type="molecule type" value="Genomic_DNA"/>
</dbReference>
<dbReference type="SUPFAM" id="SSF101386">
    <property type="entry name" value="all-alpha NTP pyrophosphatases"/>
    <property type="match status" value="1"/>
</dbReference>
<reference evidence="3" key="3">
    <citation type="submission" date="2024-03" db="EMBL/GenBank/DDBJ databases">
        <title>The Genome Sequence of Enterococcus sp. DIV0242b.</title>
        <authorList>
            <consortium name="The Broad Institute Genomics Platform"/>
            <consortium name="The Broad Institute Microbial Omics Core"/>
            <consortium name="The Broad Institute Genomic Center for Infectious Diseases"/>
            <person name="Earl A."/>
            <person name="Manson A."/>
            <person name="Gilmore M."/>
            <person name="Schwartman J."/>
            <person name="Shea T."/>
            <person name="Abouelleil A."/>
            <person name="Cao P."/>
            <person name="Chapman S."/>
            <person name="Cusick C."/>
            <person name="Young S."/>
            <person name="Neafsey D."/>
            <person name="Nusbaum C."/>
            <person name="Birren B."/>
        </authorList>
    </citation>
    <scope>NUCLEOTIDE SEQUENCE</scope>
    <source>
        <strain evidence="3">9E7_DIV0242</strain>
    </source>
</reference>